<dbReference type="InterPro" id="IPR027417">
    <property type="entry name" value="P-loop_NTPase"/>
</dbReference>
<keyword evidence="3" id="KW-0547">Nucleotide-binding</keyword>
<dbReference type="SMART" id="SM00382">
    <property type="entry name" value="AAA"/>
    <property type="match status" value="1"/>
</dbReference>
<evidence type="ECO:0000313" key="3">
    <source>
        <dbReference type="EMBL" id="WRL44974.1"/>
    </source>
</evidence>
<dbReference type="InterPro" id="IPR049945">
    <property type="entry name" value="AAA_22"/>
</dbReference>
<sequence length="342" mass="37973">MTETMMTTHLNNVSTEHHRPTGHRIRHPRIASAIDECGLLLEAGDGADLILLCGPTGAGKTTLGNFLVEAEMKHHAENLAANPGCIPAIRVEAPASGEREFSWRLFFKRILDELECELDAPRTAYGVDPGTGRVVRPRGTNPNSLAGLRTSVERSLKNRGTRFIVVDEAAHIARQCHPTLLELQFDTLKSLSNECGVQWILMGSYDLFELISLSGQLARRSHIIHFSRYREDVADDVRAFRGCLKHFGQSLPALKQVDLLKYAEVFHQNTLGCIGILRDVLVRLDLLVGRQGWSEDTLCRALLTEAQVTQILREIVEGEERIAPGLKRNLVAPHATTGRRVA</sequence>
<keyword evidence="3" id="KW-0067">ATP-binding</keyword>
<dbReference type="InterPro" id="IPR003593">
    <property type="entry name" value="AAA+_ATPase"/>
</dbReference>
<protein>
    <submittedName>
        <fullName evidence="3">ATP-binding protein</fullName>
    </submittedName>
</protein>
<name>A0ABZ1AJ72_AROEV</name>
<evidence type="ECO:0000259" key="2">
    <source>
        <dbReference type="SMART" id="SM00382"/>
    </source>
</evidence>
<feature type="compositionally biased region" description="Polar residues" evidence="1">
    <location>
        <begin position="1"/>
        <end position="14"/>
    </location>
</feature>
<dbReference type="Proteomes" id="UP001626593">
    <property type="component" value="Chromosome"/>
</dbReference>
<dbReference type="Gene3D" id="3.40.50.300">
    <property type="entry name" value="P-loop containing nucleotide triphosphate hydrolases"/>
    <property type="match status" value="1"/>
</dbReference>
<evidence type="ECO:0000313" key="4">
    <source>
        <dbReference type="Proteomes" id="UP001626593"/>
    </source>
</evidence>
<gene>
    <name evidence="3" type="ORF">U5817_17380</name>
</gene>
<dbReference type="Pfam" id="PF13401">
    <property type="entry name" value="AAA_22"/>
    <property type="match status" value="1"/>
</dbReference>
<dbReference type="SUPFAM" id="SSF52540">
    <property type="entry name" value="P-loop containing nucleoside triphosphate hydrolases"/>
    <property type="match status" value="1"/>
</dbReference>
<feature type="region of interest" description="Disordered" evidence="1">
    <location>
        <begin position="1"/>
        <end position="23"/>
    </location>
</feature>
<evidence type="ECO:0000256" key="1">
    <source>
        <dbReference type="SAM" id="MobiDB-lite"/>
    </source>
</evidence>
<reference evidence="3 4" key="1">
    <citation type="submission" date="2023-12" db="EMBL/GenBank/DDBJ databases">
        <title>A. evansii MAY27, complete genome.</title>
        <authorList>
            <person name="Wang Y."/>
        </authorList>
    </citation>
    <scope>NUCLEOTIDE SEQUENCE [LARGE SCALE GENOMIC DNA]</scope>
    <source>
        <strain evidence="3 4">MAY27</strain>
    </source>
</reference>
<proteinExistence type="predicted"/>
<organism evidence="3 4">
    <name type="scientific">Aromatoleum evansii</name>
    <name type="common">Azoarcus evansii</name>
    <dbReference type="NCBI Taxonomy" id="59406"/>
    <lineage>
        <taxon>Bacteria</taxon>
        <taxon>Pseudomonadati</taxon>
        <taxon>Pseudomonadota</taxon>
        <taxon>Betaproteobacteria</taxon>
        <taxon>Rhodocyclales</taxon>
        <taxon>Rhodocyclaceae</taxon>
        <taxon>Aromatoleum</taxon>
    </lineage>
</organism>
<dbReference type="GO" id="GO:0005524">
    <property type="term" value="F:ATP binding"/>
    <property type="evidence" value="ECO:0007669"/>
    <property type="project" value="UniProtKB-KW"/>
</dbReference>
<accession>A0ABZ1AJ72</accession>
<keyword evidence="4" id="KW-1185">Reference proteome</keyword>
<feature type="domain" description="AAA+ ATPase" evidence="2">
    <location>
        <begin position="46"/>
        <end position="230"/>
    </location>
</feature>
<dbReference type="EMBL" id="CP141259">
    <property type="protein sequence ID" value="WRL44974.1"/>
    <property type="molecule type" value="Genomic_DNA"/>
</dbReference>
<dbReference type="RefSeq" id="WP_407278238.1">
    <property type="nucleotide sequence ID" value="NZ_CP141259.1"/>
</dbReference>